<dbReference type="Pfam" id="PF13481">
    <property type="entry name" value="AAA_25"/>
    <property type="match status" value="1"/>
</dbReference>
<organism evidence="2 3">
    <name type="scientific">Acetobacter nitrogenifigens DSM 23921 = NBRC 105050</name>
    <dbReference type="NCBI Taxonomy" id="1120919"/>
    <lineage>
        <taxon>Bacteria</taxon>
        <taxon>Pseudomonadati</taxon>
        <taxon>Pseudomonadota</taxon>
        <taxon>Alphaproteobacteria</taxon>
        <taxon>Acetobacterales</taxon>
        <taxon>Acetobacteraceae</taxon>
        <taxon>Acetobacter</taxon>
    </lineage>
</organism>
<dbReference type="RefSeq" id="WP_026398451.1">
    <property type="nucleotide sequence ID" value="NZ_AUBI01000012.1"/>
</dbReference>
<dbReference type="SUPFAM" id="SSF52540">
    <property type="entry name" value="P-loop containing nucleoside triphosphate hydrolases"/>
    <property type="match status" value="1"/>
</dbReference>
<protein>
    <recommendedName>
        <fullName evidence="4">AAA+ ATPase domain-containing protein</fullName>
    </recommendedName>
</protein>
<evidence type="ECO:0000313" key="3">
    <source>
        <dbReference type="Proteomes" id="UP000321635"/>
    </source>
</evidence>
<evidence type="ECO:0000256" key="1">
    <source>
        <dbReference type="SAM" id="MobiDB-lite"/>
    </source>
</evidence>
<dbReference type="EMBL" id="BJYF01000021">
    <property type="protein sequence ID" value="GEN60855.1"/>
    <property type="molecule type" value="Genomic_DNA"/>
</dbReference>
<proteinExistence type="predicted"/>
<sequence>MNGPVNFDAAVAAGLRQAEQRATVAQTATPLLIDCDDWDEADIAPRPWVAPGMLLRGAVTVVVGEPAAGKSMLMVGWATSLVLGREYGRMKPVKPCTVLTYNTEDDRDEQRRRFSAQFRSIGCTPADMHGRLFRVSTESIGTLLSAPREAGMSETAAMQQLEALIREHRPDVIMLDPLVELHEQEENDNTAIRAVMARFRSLAMQYEMAVVLLHHTRKGSAGIAGNPDIARGATAITGAARIMLTVSVMTEQEAEGFSIKPDHRRYFSRVDGAKINAAPIGKEEWFERQSYELDNGDHTAAMLPWTPPEDSVTLTQKIDIEAGIAKGSSEGPWSPKLSNDTRSIRRLFVEHGITSAKAQKMALDHLLASGCTVETFRRSNNGKAQGIRNSEGQPATAKWVQEDGV</sequence>
<reference evidence="2 3" key="1">
    <citation type="submission" date="2019-07" db="EMBL/GenBank/DDBJ databases">
        <title>Whole genome shotgun sequence of Acetobacter nitrogenifigens NBRC 105050.</title>
        <authorList>
            <person name="Hosoyama A."/>
            <person name="Uohara A."/>
            <person name="Ohji S."/>
            <person name="Ichikawa N."/>
        </authorList>
    </citation>
    <scope>NUCLEOTIDE SEQUENCE [LARGE SCALE GENOMIC DNA]</scope>
    <source>
        <strain evidence="2 3">NBRC 105050</strain>
    </source>
</reference>
<dbReference type="STRING" id="1120919.GCA_000429165_02846"/>
<accession>A0A511XD97</accession>
<evidence type="ECO:0000313" key="2">
    <source>
        <dbReference type="EMBL" id="GEN60855.1"/>
    </source>
</evidence>
<gene>
    <name evidence="2" type="ORF">ANI02nite_27390</name>
</gene>
<dbReference type="OrthoDB" id="1496333at2"/>
<keyword evidence="3" id="KW-1185">Reference proteome</keyword>
<evidence type="ECO:0008006" key="4">
    <source>
        <dbReference type="Google" id="ProtNLM"/>
    </source>
</evidence>
<feature type="region of interest" description="Disordered" evidence="1">
    <location>
        <begin position="382"/>
        <end position="405"/>
    </location>
</feature>
<name>A0A511XD97_9PROT</name>
<feature type="compositionally biased region" description="Polar residues" evidence="1">
    <location>
        <begin position="382"/>
        <end position="393"/>
    </location>
</feature>
<dbReference type="Gene3D" id="3.40.50.300">
    <property type="entry name" value="P-loop containing nucleotide triphosphate hydrolases"/>
    <property type="match status" value="1"/>
</dbReference>
<dbReference type="Proteomes" id="UP000321635">
    <property type="component" value="Unassembled WGS sequence"/>
</dbReference>
<comment type="caution">
    <text evidence="2">The sequence shown here is derived from an EMBL/GenBank/DDBJ whole genome shotgun (WGS) entry which is preliminary data.</text>
</comment>
<dbReference type="InterPro" id="IPR027417">
    <property type="entry name" value="P-loop_NTPase"/>
</dbReference>
<dbReference type="AlphaFoldDB" id="A0A511XD97"/>